<name>A0A7U3UYQ9_9ACTN</name>
<dbReference type="Proteomes" id="UP000595703">
    <property type="component" value="Chromosome"/>
</dbReference>
<dbReference type="RefSeq" id="WP_202237007.1">
    <property type="nucleotide sequence ID" value="NZ_AP018365.1"/>
</dbReference>
<sequence length="220" mass="24470">MSSNWPDWANAATAGFSAVAAGGSWWAAARANGIAKEATTAAESANRTAEALARIERDRRQGELAPQFEIALAGEQGDHATLDVQLRGPAALSRLDEIVIEVTPSDDRDRTLRLPHPGMTQEQIDAHTWGPYRFRPGIDEADAHGQRIAAFPLVVGRGRPIAVERTRPPAWQEGANRDQRWRDQWDGKPIKLRIHCRRGDLVWELPYDLPIPPTPRIRVM</sequence>
<evidence type="ECO:0000313" key="1">
    <source>
        <dbReference type="EMBL" id="BBB01057.1"/>
    </source>
</evidence>
<reference evidence="1 2" key="4">
    <citation type="journal article" date="2020" name="Sci. Rep.">
        <title>beta-carboline chemical signals induce reveromycin production through a LuxR family regulator in Streptomyces sp. SN-593.</title>
        <authorList>
            <person name="Panthee S."/>
            <person name="Kito N."/>
            <person name="Hayashi T."/>
            <person name="Shimizu T."/>
            <person name="Ishikawa J."/>
            <person name="Hamamoto H."/>
            <person name="Osada H."/>
            <person name="Takahashi S."/>
        </authorList>
    </citation>
    <scope>NUCLEOTIDE SEQUENCE [LARGE SCALE GENOMIC DNA]</scope>
    <source>
        <strain evidence="1 2">SN-593</strain>
    </source>
</reference>
<dbReference type="AlphaFoldDB" id="A0A7U3UYQ9"/>
<reference evidence="1 2" key="3">
    <citation type="journal article" date="2011" name="Nat. Chem. Biol.">
        <title>Reveromycin A biosynthesis uses RevG and RevJ for stereospecific spiroacetal formation.</title>
        <authorList>
            <person name="Takahashi S."/>
            <person name="Toyoda A."/>
            <person name="Sekiyama Y."/>
            <person name="Takagi H."/>
            <person name="Nogawa T."/>
            <person name="Uramoto M."/>
            <person name="Suzuki R."/>
            <person name="Koshino H."/>
            <person name="Kumano T."/>
            <person name="Panthee S."/>
            <person name="Dairi T."/>
            <person name="Ishikawa J."/>
            <person name="Ikeda H."/>
            <person name="Sakaki Y."/>
            <person name="Osada H."/>
        </authorList>
    </citation>
    <scope>NUCLEOTIDE SEQUENCE [LARGE SCALE GENOMIC DNA]</scope>
    <source>
        <strain evidence="1 2">SN-593</strain>
    </source>
</reference>
<dbReference type="KEGG" id="arev:RVR_8296"/>
<dbReference type="EMBL" id="AP018365">
    <property type="protein sequence ID" value="BBB01057.1"/>
    <property type="molecule type" value="Genomic_DNA"/>
</dbReference>
<gene>
    <name evidence="1" type="ORF">RVR_8296</name>
</gene>
<organism evidence="1 2">
    <name type="scientific">Actinacidiphila reveromycinica</name>
    <dbReference type="NCBI Taxonomy" id="659352"/>
    <lineage>
        <taxon>Bacteria</taxon>
        <taxon>Bacillati</taxon>
        <taxon>Actinomycetota</taxon>
        <taxon>Actinomycetes</taxon>
        <taxon>Kitasatosporales</taxon>
        <taxon>Streptomycetaceae</taxon>
        <taxon>Actinacidiphila</taxon>
    </lineage>
</organism>
<reference evidence="1 2" key="2">
    <citation type="journal article" date="2011" name="J. Antibiot.">
        <title>Furaquinocins I and J: novel polyketide isoprenoid hybrid compounds from Streptomyces reveromyceticus SN-593.</title>
        <authorList>
            <person name="Panthee S."/>
            <person name="Takahashi S."/>
            <person name="Takagi H."/>
            <person name="Nogawa T."/>
            <person name="Oowada E."/>
            <person name="Uramoto M."/>
            <person name="Osada H."/>
        </authorList>
    </citation>
    <scope>NUCLEOTIDE SEQUENCE [LARGE SCALE GENOMIC DNA]</scope>
    <source>
        <strain evidence="1 2">SN-593</strain>
    </source>
</reference>
<keyword evidence="2" id="KW-1185">Reference proteome</keyword>
<accession>A0A7U3UYQ9</accession>
<protein>
    <submittedName>
        <fullName evidence="1">Uncharacterized protein</fullName>
    </submittedName>
</protein>
<proteinExistence type="predicted"/>
<reference evidence="1 2" key="1">
    <citation type="journal article" date="2010" name="J. Bacteriol.">
        <title>Biochemical characterization of a novel indole prenyltransferase from Streptomyces sp. SN-593.</title>
        <authorList>
            <person name="Takahashi S."/>
            <person name="Takagi H."/>
            <person name="Toyoda A."/>
            <person name="Uramoto M."/>
            <person name="Nogawa T."/>
            <person name="Ueki M."/>
            <person name="Sakaki Y."/>
            <person name="Osada H."/>
        </authorList>
    </citation>
    <scope>NUCLEOTIDE SEQUENCE [LARGE SCALE GENOMIC DNA]</scope>
    <source>
        <strain evidence="1 2">SN-593</strain>
    </source>
</reference>
<evidence type="ECO:0000313" key="2">
    <source>
        <dbReference type="Proteomes" id="UP000595703"/>
    </source>
</evidence>